<evidence type="ECO:0000313" key="1">
    <source>
        <dbReference type="EMBL" id="MBE1877473.1"/>
    </source>
</evidence>
<comment type="caution">
    <text evidence="1">The sequence shown here is derived from an EMBL/GenBank/DDBJ whole genome shotgun (WGS) entry which is preliminary data.</text>
</comment>
<gene>
    <name evidence="1" type="primary">fxlA</name>
    <name evidence="1" type="ORF">IHE71_17430</name>
</gene>
<dbReference type="RefSeq" id="WP_192864026.1">
    <property type="nucleotide sequence ID" value="NZ_JADAQT010000102.1"/>
</dbReference>
<sequence>MSTITLSQPSTPEIAFDEWRVAFEIVDAPVAVPAACDSGDGCGTTCESACTSD</sequence>
<dbReference type="Proteomes" id="UP000625527">
    <property type="component" value="Unassembled WGS sequence"/>
</dbReference>
<evidence type="ECO:0000313" key="2">
    <source>
        <dbReference type="Proteomes" id="UP000625527"/>
    </source>
</evidence>
<dbReference type="InterPro" id="IPR027575">
    <property type="entry name" value="LD_lanti_pre"/>
</dbReference>
<organism evidence="1 2">
    <name type="scientific">Myceligenerans pegani</name>
    <dbReference type="NCBI Taxonomy" id="2776917"/>
    <lineage>
        <taxon>Bacteria</taxon>
        <taxon>Bacillati</taxon>
        <taxon>Actinomycetota</taxon>
        <taxon>Actinomycetes</taxon>
        <taxon>Micrococcales</taxon>
        <taxon>Promicromonosporaceae</taxon>
        <taxon>Myceligenerans</taxon>
    </lineage>
</organism>
<accession>A0ABR9N1E9</accession>
<proteinExistence type="predicted"/>
<name>A0ABR9N1E9_9MICO</name>
<dbReference type="EMBL" id="JADAQT010000102">
    <property type="protein sequence ID" value="MBE1877473.1"/>
    <property type="molecule type" value="Genomic_DNA"/>
</dbReference>
<protein>
    <submittedName>
        <fullName evidence="1">FxLD family lanthipeptide</fullName>
    </submittedName>
</protein>
<keyword evidence="2" id="KW-1185">Reference proteome</keyword>
<reference evidence="1 2" key="1">
    <citation type="submission" date="2020-10" db="EMBL/GenBank/DDBJ databases">
        <title>Myceligenerans pegani sp. nov., an endophytic actinomycete isolated from Peganum harmala L. in Xinjiang, China.</title>
        <authorList>
            <person name="Xin L."/>
        </authorList>
    </citation>
    <scope>NUCLEOTIDE SEQUENCE [LARGE SCALE GENOMIC DNA]</scope>
    <source>
        <strain evidence="1 2">TRM65318</strain>
    </source>
</reference>
<dbReference type="NCBIfam" id="TIGR04363">
    <property type="entry name" value="LD_lanti_pre"/>
    <property type="match status" value="1"/>
</dbReference>